<evidence type="ECO:0000256" key="2">
    <source>
        <dbReference type="PIRNR" id="PIRNR029950"/>
    </source>
</evidence>
<name>A0ABT2RTI1_9FIRM</name>
<dbReference type="EC" id="3.1.-.-" evidence="2"/>
<keyword evidence="1 2" id="KW-0051">Antiviral defense</keyword>
<keyword evidence="2" id="KW-0378">Hydrolase</keyword>
<keyword evidence="2" id="KW-0255">Endonuclease</keyword>
<keyword evidence="2" id="KW-0540">Nuclease</keyword>
<accession>A0ABT2RTI1</accession>
<evidence type="ECO:0000313" key="3">
    <source>
        <dbReference type="EMBL" id="MCU6695631.1"/>
    </source>
</evidence>
<dbReference type="InterPro" id="IPR013422">
    <property type="entry name" value="CRISPR-assoc_prot_Cas5_N"/>
</dbReference>
<dbReference type="RefSeq" id="WP_158361726.1">
    <property type="nucleotide sequence ID" value="NZ_JAOQKC010000002.1"/>
</dbReference>
<dbReference type="PIRSF" id="PIRSF029950">
    <property type="entry name" value="Cas_CT1134"/>
    <property type="match status" value="1"/>
</dbReference>
<dbReference type="InterPro" id="IPR010155">
    <property type="entry name" value="CRISPR-assoc_prot_Cas5d"/>
</dbReference>
<organism evidence="3 4">
    <name type="scientific">Laedolimicola ammoniilytica</name>
    <dbReference type="NCBI Taxonomy" id="2981771"/>
    <lineage>
        <taxon>Bacteria</taxon>
        <taxon>Bacillati</taxon>
        <taxon>Bacillota</taxon>
        <taxon>Clostridia</taxon>
        <taxon>Lachnospirales</taxon>
        <taxon>Lachnospiraceae</taxon>
        <taxon>Laedolimicola</taxon>
    </lineage>
</organism>
<keyword evidence="4" id="KW-1185">Reference proteome</keyword>
<proteinExistence type="inferred from homology"/>
<dbReference type="Proteomes" id="UP001652461">
    <property type="component" value="Unassembled WGS sequence"/>
</dbReference>
<evidence type="ECO:0000313" key="4">
    <source>
        <dbReference type="Proteomes" id="UP001652461"/>
    </source>
</evidence>
<gene>
    <name evidence="3" type="primary">cas5c</name>
    <name evidence="3" type="ORF">OCV63_01805</name>
</gene>
<dbReference type="Gene3D" id="3.30.70.2660">
    <property type="match status" value="1"/>
</dbReference>
<dbReference type="EMBL" id="JAOQKC010000002">
    <property type="protein sequence ID" value="MCU6695631.1"/>
    <property type="molecule type" value="Genomic_DNA"/>
</dbReference>
<evidence type="ECO:0000256" key="1">
    <source>
        <dbReference type="ARBA" id="ARBA00023118"/>
    </source>
</evidence>
<dbReference type="NCBIfam" id="TIGR01876">
    <property type="entry name" value="cas_Cas5d"/>
    <property type="match status" value="1"/>
</dbReference>
<comment type="caution">
    <text evidence="3">The sequence shown here is derived from an EMBL/GenBank/DDBJ whole genome shotgun (WGS) entry which is preliminary data.</text>
</comment>
<protein>
    <recommendedName>
        <fullName evidence="2">pre-crRNA processing endonuclease</fullName>
        <ecNumber evidence="2">3.1.-.-</ecNumber>
    </recommendedName>
</protein>
<dbReference type="NCBIfam" id="TIGR02593">
    <property type="entry name" value="CRISPR_cas5"/>
    <property type="match status" value="1"/>
</dbReference>
<comment type="function">
    <text evidence="2">CRISPR (clustered regularly interspaced short palindromic repeat) is an adaptive immune system that provides protection against mobile genetic elements (viruses, transposable elements and conjugative plasmids). CRISPR clusters contain spacers, sequences complementary to antecedent mobile elements, and target invading nucleic acids. CRISPR clusters are transcribed and processed into CRISPR RNA (crRNA).</text>
</comment>
<reference evidence="3 4" key="1">
    <citation type="journal article" date="2021" name="ISME Commun">
        <title>Automated analysis of genomic sequences facilitates high-throughput and comprehensive description of bacteria.</title>
        <authorList>
            <person name="Hitch T.C.A."/>
        </authorList>
    </citation>
    <scope>NUCLEOTIDE SEQUENCE [LARGE SCALE GENOMIC DNA]</scope>
    <source>
        <strain evidence="3 4">Sanger_04</strain>
    </source>
</reference>
<keyword evidence="2" id="KW-0694">RNA-binding</keyword>
<comment type="similarity">
    <text evidence="2">Belongs to the CRISPR-associated protein Cas5 family. Subtype I-C/Dvulg subfamily.</text>
</comment>
<dbReference type="Pfam" id="PF09704">
    <property type="entry name" value="Cas_Cas5d"/>
    <property type="match status" value="1"/>
</dbReference>
<sequence length="228" mass="26842">MRDIEFELVGDYALFSDPLTRPGGEKNSLIVPTYEALRGAVRSCFWKPTIIWIIDQVRVMNPIRTETKGQLLINYSGGGKDLAYFTYLQDVRYQVKAHYEWNRNYPERKSDWNEKKYTDMIERALKAGGRRDIFLGTRECQAEIRPCKFGEGEGYYDAVGELALGYMYHGMTYPEEAVMQEDKKYLTVRFWRPVMKNGVITFLRPEECTDKTHIRKMEFTRFSFREGI</sequence>
<dbReference type="InterPro" id="IPR021124">
    <property type="entry name" value="CRISPR-assoc_prot_Cas5"/>
</dbReference>